<proteinExistence type="predicted"/>
<keyword evidence="2" id="KW-1185">Reference proteome</keyword>
<name>A0ACC3DCR7_9PEZI</name>
<evidence type="ECO:0000313" key="1">
    <source>
        <dbReference type="EMBL" id="KAK3065323.1"/>
    </source>
</evidence>
<gene>
    <name evidence="1" type="ORF">LTS18_001074</name>
</gene>
<evidence type="ECO:0000313" key="2">
    <source>
        <dbReference type="Proteomes" id="UP001186974"/>
    </source>
</evidence>
<reference evidence="1" key="1">
    <citation type="submission" date="2024-09" db="EMBL/GenBank/DDBJ databases">
        <title>Black Yeasts Isolated from many extreme environments.</title>
        <authorList>
            <person name="Coleine C."/>
            <person name="Stajich J.E."/>
            <person name="Selbmann L."/>
        </authorList>
    </citation>
    <scope>NUCLEOTIDE SEQUENCE</scope>
    <source>
        <strain evidence="1">CCFEE 5737</strain>
    </source>
</reference>
<sequence length="102" mass="11281">MPQPLPQPQPQANTNNRFAALDPGDLPDTNTQPQRSKKTSAPKPTPQEIRAATQQLDRLTRLLDGLTSQENPVSLEGPGGLHDPARVLMSLWKTHRESKLLE</sequence>
<dbReference type="Proteomes" id="UP001186974">
    <property type="component" value="Unassembled WGS sequence"/>
</dbReference>
<protein>
    <submittedName>
        <fullName evidence="1">Uncharacterized protein</fullName>
    </submittedName>
</protein>
<accession>A0ACC3DCR7</accession>
<comment type="caution">
    <text evidence="1">The sequence shown here is derived from an EMBL/GenBank/DDBJ whole genome shotgun (WGS) entry which is preliminary data.</text>
</comment>
<dbReference type="EMBL" id="JAWDJW010006339">
    <property type="protein sequence ID" value="KAK3065323.1"/>
    <property type="molecule type" value="Genomic_DNA"/>
</dbReference>
<organism evidence="1 2">
    <name type="scientific">Coniosporium uncinatum</name>
    <dbReference type="NCBI Taxonomy" id="93489"/>
    <lineage>
        <taxon>Eukaryota</taxon>
        <taxon>Fungi</taxon>
        <taxon>Dikarya</taxon>
        <taxon>Ascomycota</taxon>
        <taxon>Pezizomycotina</taxon>
        <taxon>Dothideomycetes</taxon>
        <taxon>Dothideomycetes incertae sedis</taxon>
        <taxon>Coniosporium</taxon>
    </lineage>
</organism>